<keyword evidence="9" id="KW-0472">Membrane</keyword>
<comment type="cofactor">
    <cofactor evidence="1">
        <name>NAD(+)</name>
        <dbReference type="ChEBI" id="CHEBI:57540"/>
    </cofactor>
</comment>
<evidence type="ECO:0000256" key="7">
    <source>
        <dbReference type="ARBA" id="ARBA00023027"/>
    </source>
</evidence>
<name>A0A4R1LA28_9BACT</name>
<sequence length="325" mass="36068">MQTKNMRILVTGAAGFLGSHLCDALLAEGHTVVGVDNLSTGSLANLEHLRAEPRFDFREQDICLPFEPGAVNFVFNFASPASPVDYMNLGIETLRVGSEGTRNALEIASRYGAGFLHASTSECYGDPKVHPQSEDYWGHVNPIGPRSVYDEAKRFSEALVMAYHRYRGVDTRLVRIFNTYGPRLQFNDGRVISNLMTQALRGEDLTVYGDGSQTRSFCYVSDEIDGILRLARSNEHLPVNIGNPIEWTILECAQEVLAVTGATCQIRYQPLPTDDPLQRRPDITRARTLLGWEPKIDLHTGLSLSLPYFQQSVSATAVQSSSRDQ</sequence>
<keyword evidence="5" id="KW-0735">Signal-anchor</keyword>
<evidence type="ECO:0000256" key="12">
    <source>
        <dbReference type="ARBA" id="ARBA00037859"/>
    </source>
</evidence>
<organism evidence="14 15">
    <name type="scientific">Acidipila rosea</name>
    <dbReference type="NCBI Taxonomy" id="768535"/>
    <lineage>
        <taxon>Bacteria</taxon>
        <taxon>Pseudomonadati</taxon>
        <taxon>Acidobacteriota</taxon>
        <taxon>Terriglobia</taxon>
        <taxon>Terriglobales</taxon>
        <taxon>Acidobacteriaceae</taxon>
        <taxon>Acidipila</taxon>
    </lineage>
</organism>
<keyword evidence="3" id="KW-0812">Transmembrane</keyword>
<dbReference type="FunFam" id="3.40.50.720:FF:000065">
    <property type="entry name" value="UDP-glucuronic acid decarboxylase 1"/>
    <property type="match status" value="1"/>
</dbReference>
<evidence type="ECO:0000256" key="6">
    <source>
        <dbReference type="ARBA" id="ARBA00022989"/>
    </source>
</evidence>
<dbReference type="AlphaFoldDB" id="A0A4R1LA28"/>
<evidence type="ECO:0000256" key="10">
    <source>
        <dbReference type="ARBA" id="ARBA00023180"/>
    </source>
</evidence>
<dbReference type="UniPathway" id="UPA00796">
    <property type="reaction ID" value="UER00771"/>
</dbReference>
<evidence type="ECO:0000256" key="11">
    <source>
        <dbReference type="ARBA" id="ARBA00023239"/>
    </source>
</evidence>
<evidence type="ECO:0000256" key="2">
    <source>
        <dbReference type="ARBA" id="ARBA00004323"/>
    </source>
</evidence>
<comment type="subcellular location">
    <subcellularLocation>
        <location evidence="2">Golgi apparatus membrane</location>
        <topology evidence="2">Single-pass type II membrane protein</topology>
    </subcellularLocation>
    <subcellularLocation>
        <location evidence="12">Golgi apparatus</location>
        <location evidence="12">Golgi stack membrane</location>
    </subcellularLocation>
</comment>
<keyword evidence="6" id="KW-1133">Transmembrane helix</keyword>
<dbReference type="Gene3D" id="3.40.50.720">
    <property type="entry name" value="NAD(P)-binding Rossmann-like Domain"/>
    <property type="match status" value="1"/>
</dbReference>
<keyword evidence="7" id="KW-0520">NAD</keyword>
<evidence type="ECO:0000256" key="8">
    <source>
        <dbReference type="ARBA" id="ARBA00023034"/>
    </source>
</evidence>
<evidence type="ECO:0000256" key="1">
    <source>
        <dbReference type="ARBA" id="ARBA00001911"/>
    </source>
</evidence>
<dbReference type="InterPro" id="IPR036291">
    <property type="entry name" value="NAD(P)-bd_dom_sf"/>
</dbReference>
<accession>A0A4R1LA28</accession>
<dbReference type="GO" id="GO:0042732">
    <property type="term" value="P:D-xylose metabolic process"/>
    <property type="evidence" value="ECO:0007669"/>
    <property type="project" value="InterPro"/>
</dbReference>
<dbReference type="Proteomes" id="UP000295210">
    <property type="component" value="Unassembled WGS sequence"/>
</dbReference>
<keyword evidence="11" id="KW-0456">Lyase</keyword>
<dbReference type="GO" id="GO:0005737">
    <property type="term" value="C:cytoplasm"/>
    <property type="evidence" value="ECO:0007669"/>
    <property type="project" value="TreeGrafter"/>
</dbReference>
<dbReference type="InterPro" id="IPR001509">
    <property type="entry name" value="Epimerase_deHydtase"/>
</dbReference>
<evidence type="ECO:0000256" key="3">
    <source>
        <dbReference type="ARBA" id="ARBA00022692"/>
    </source>
</evidence>
<dbReference type="GO" id="GO:0033320">
    <property type="term" value="P:UDP-D-xylose biosynthetic process"/>
    <property type="evidence" value="ECO:0007669"/>
    <property type="project" value="UniProtKB-UniPathway"/>
</dbReference>
<dbReference type="PANTHER" id="PTHR43078">
    <property type="entry name" value="UDP-GLUCURONIC ACID DECARBOXYLASE-RELATED"/>
    <property type="match status" value="1"/>
</dbReference>
<keyword evidence="8" id="KW-0333">Golgi apparatus</keyword>
<dbReference type="PANTHER" id="PTHR43078:SF6">
    <property type="entry name" value="UDP-GLUCURONIC ACID DECARBOXYLASE 1"/>
    <property type="match status" value="1"/>
</dbReference>
<comment type="caution">
    <text evidence="14">The sequence shown here is derived from an EMBL/GenBank/DDBJ whole genome shotgun (WGS) entry which is preliminary data.</text>
</comment>
<dbReference type="Pfam" id="PF01370">
    <property type="entry name" value="Epimerase"/>
    <property type="match status" value="1"/>
</dbReference>
<evidence type="ECO:0000313" key="14">
    <source>
        <dbReference type="EMBL" id="TCK74247.1"/>
    </source>
</evidence>
<evidence type="ECO:0000256" key="4">
    <source>
        <dbReference type="ARBA" id="ARBA00022793"/>
    </source>
</evidence>
<keyword evidence="15" id="KW-1185">Reference proteome</keyword>
<dbReference type="EMBL" id="SMGK01000002">
    <property type="protein sequence ID" value="TCK74247.1"/>
    <property type="molecule type" value="Genomic_DNA"/>
</dbReference>
<protein>
    <submittedName>
        <fullName evidence="14">dTDP-glucose 4,6-dehydratase</fullName>
    </submittedName>
</protein>
<dbReference type="GO" id="GO:0070403">
    <property type="term" value="F:NAD+ binding"/>
    <property type="evidence" value="ECO:0007669"/>
    <property type="project" value="InterPro"/>
</dbReference>
<evidence type="ECO:0000313" key="15">
    <source>
        <dbReference type="Proteomes" id="UP000295210"/>
    </source>
</evidence>
<keyword evidence="10" id="KW-0325">Glycoprotein</keyword>
<dbReference type="SUPFAM" id="SSF51735">
    <property type="entry name" value="NAD(P)-binding Rossmann-fold domains"/>
    <property type="match status" value="1"/>
</dbReference>
<evidence type="ECO:0000256" key="9">
    <source>
        <dbReference type="ARBA" id="ARBA00023136"/>
    </source>
</evidence>
<gene>
    <name evidence="14" type="ORF">C7378_1869</name>
</gene>
<evidence type="ECO:0000259" key="13">
    <source>
        <dbReference type="Pfam" id="PF01370"/>
    </source>
</evidence>
<feature type="domain" description="NAD-dependent epimerase/dehydratase" evidence="13">
    <location>
        <begin position="8"/>
        <end position="242"/>
    </location>
</feature>
<reference evidence="14 15" key="1">
    <citation type="submission" date="2019-03" db="EMBL/GenBank/DDBJ databases">
        <title>Genomic Encyclopedia of Type Strains, Phase IV (KMG-IV): sequencing the most valuable type-strain genomes for metagenomic binning, comparative biology and taxonomic classification.</title>
        <authorList>
            <person name="Goeker M."/>
        </authorList>
    </citation>
    <scope>NUCLEOTIDE SEQUENCE [LARGE SCALE GENOMIC DNA]</scope>
    <source>
        <strain evidence="14 15">DSM 103428</strain>
    </source>
</reference>
<dbReference type="InterPro" id="IPR044516">
    <property type="entry name" value="UXS-like"/>
</dbReference>
<proteinExistence type="predicted"/>
<dbReference type="CDD" id="cd05230">
    <property type="entry name" value="UGD_SDR_e"/>
    <property type="match status" value="1"/>
</dbReference>
<keyword evidence="4" id="KW-0210">Decarboxylase</keyword>
<dbReference type="GO" id="GO:0048040">
    <property type="term" value="F:UDP-glucuronate decarboxylase activity"/>
    <property type="evidence" value="ECO:0007669"/>
    <property type="project" value="TreeGrafter"/>
</dbReference>
<evidence type="ECO:0000256" key="5">
    <source>
        <dbReference type="ARBA" id="ARBA00022968"/>
    </source>
</evidence>